<proteinExistence type="predicted"/>
<organism evidence="1 5">
    <name type="scientific">Aldrovandia affinis</name>
    <dbReference type="NCBI Taxonomy" id="143900"/>
    <lineage>
        <taxon>Eukaryota</taxon>
        <taxon>Metazoa</taxon>
        <taxon>Chordata</taxon>
        <taxon>Craniata</taxon>
        <taxon>Vertebrata</taxon>
        <taxon>Euteleostomi</taxon>
        <taxon>Actinopterygii</taxon>
        <taxon>Neopterygii</taxon>
        <taxon>Teleostei</taxon>
        <taxon>Notacanthiformes</taxon>
        <taxon>Halosauridae</taxon>
        <taxon>Aldrovandia</taxon>
    </lineage>
</organism>
<dbReference type="PROSITE" id="PS51257">
    <property type="entry name" value="PROKAR_LIPOPROTEIN"/>
    <property type="match status" value="1"/>
</dbReference>
<dbReference type="EMBL" id="JAINUG010000019">
    <property type="protein sequence ID" value="KAJ8412399.1"/>
    <property type="molecule type" value="Genomic_DNA"/>
</dbReference>
<accession>A0AAD7R5H8</accession>
<dbReference type="Proteomes" id="UP001221898">
    <property type="component" value="Unassembled WGS sequence"/>
</dbReference>
<gene>
    <name evidence="4" type="ORF">AAFF_G00127350</name>
    <name evidence="3" type="ORF">AAFF_G00210240</name>
    <name evidence="2" type="ORF">AAFF_G00338600</name>
    <name evidence="1" type="ORF">AAFF_G00348440</name>
</gene>
<evidence type="ECO:0000313" key="3">
    <source>
        <dbReference type="EMBL" id="KAJ8409983.1"/>
    </source>
</evidence>
<comment type="caution">
    <text evidence="1">The sequence shown here is derived from an EMBL/GenBank/DDBJ whole genome shotgun (WGS) entry which is preliminary data.</text>
</comment>
<dbReference type="EMBL" id="JAINUG010000534">
    <property type="protein sequence ID" value="KAJ8366866.1"/>
    <property type="molecule type" value="Genomic_DNA"/>
</dbReference>
<name>A0AAD7R5H8_9TELE</name>
<evidence type="ECO:0000313" key="5">
    <source>
        <dbReference type="Proteomes" id="UP001221898"/>
    </source>
</evidence>
<evidence type="ECO:0000313" key="2">
    <source>
        <dbReference type="EMBL" id="KAJ8366866.1"/>
    </source>
</evidence>
<dbReference type="EMBL" id="JAINUG010000566">
    <property type="protein sequence ID" value="KAJ8366610.1"/>
    <property type="molecule type" value="Genomic_DNA"/>
</dbReference>
<evidence type="ECO:0000313" key="1">
    <source>
        <dbReference type="EMBL" id="KAJ8366610.1"/>
    </source>
</evidence>
<evidence type="ECO:0000313" key="4">
    <source>
        <dbReference type="EMBL" id="KAJ8412399.1"/>
    </source>
</evidence>
<dbReference type="AlphaFoldDB" id="A0AAD7R5H8"/>
<protein>
    <submittedName>
        <fullName evidence="1">Uncharacterized protein</fullName>
    </submittedName>
</protein>
<reference evidence="1" key="1">
    <citation type="journal article" date="2023" name="Science">
        <title>Genome structures resolve the early diversification of teleost fishes.</title>
        <authorList>
            <person name="Parey E."/>
            <person name="Louis A."/>
            <person name="Montfort J."/>
            <person name="Bouchez O."/>
            <person name="Roques C."/>
            <person name="Iampietro C."/>
            <person name="Lluch J."/>
            <person name="Castinel A."/>
            <person name="Donnadieu C."/>
            <person name="Desvignes T."/>
            <person name="Floi Bucao C."/>
            <person name="Jouanno E."/>
            <person name="Wen M."/>
            <person name="Mejri S."/>
            <person name="Dirks R."/>
            <person name="Jansen H."/>
            <person name="Henkel C."/>
            <person name="Chen W.J."/>
            <person name="Zahm M."/>
            <person name="Cabau C."/>
            <person name="Klopp C."/>
            <person name="Thompson A.W."/>
            <person name="Robinson-Rechavi M."/>
            <person name="Braasch I."/>
            <person name="Lecointre G."/>
            <person name="Bobe J."/>
            <person name="Postlethwait J.H."/>
            <person name="Berthelot C."/>
            <person name="Roest Crollius H."/>
            <person name="Guiguen Y."/>
        </authorList>
    </citation>
    <scope>NUCLEOTIDE SEQUENCE</scope>
    <source>
        <strain evidence="1">NC1722</strain>
    </source>
</reference>
<dbReference type="EMBL" id="JAINUG010000028">
    <property type="protein sequence ID" value="KAJ8409983.1"/>
    <property type="molecule type" value="Genomic_DNA"/>
</dbReference>
<sequence length="113" mass="12686">MRPRFMKLIETHEEVESVTTVGVGVIGCVSVLSFRLKLNLSLGLRFPSVVTRDDLVREQRADPVLKDLFKQLLSEEEVESDVAGYYLQDQLLGAAVRRGDLIGIMQHSCVKLI</sequence>
<keyword evidence="5" id="KW-1185">Reference proteome</keyword>